<feature type="domain" description="Acyl-ACP thioesterase-like C-terminal" evidence="12">
    <location>
        <begin position="154"/>
        <end position="247"/>
    </location>
</feature>
<dbReference type="Pfam" id="PF20791">
    <property type="entry name" value="Acyl-ACP_TE_C"/>
    <property type="match status" value="1"/>
</dbReference>
<evidence type="ECO:0000256" key="7">
    <source>
        <dbReference type="ARBA" id="ARBA00022832"/>
    </source>
</evidence>
<proteinExistence type="inferred from homology"/>
<evidence type="ECO:0000256" key="2">
    <source>
        <dbReference type="ARBA" id="ARBA00006500"/>
    </source>
</evidence>
<evidence type="ECO:0000256" key="9">
    <source>
        <dbReference type="ARBA" id="ARBA00023098"/>
    </source>
</evidence>
<dbReference type="InterPro" id="IPR049427">
    <property type="entry name" value="Acyl-ACP_TE_C"/>
</dbReference>
<evidence type="ECO:0000256" key="5">
    <source>
        <dbReference type="ARBA" id="ARBA00022640"/>
    </source>
</evidence>
<evidence type="ECO:0000313" key="13">
    <source>
        <dbReference type="EMBL" id="MPL64680.1"/>
    </source>
</evidence>
<comment type="similarity">
    <text evidence="2">Belongs to the acyl-ACP thioesterase family.</text>
</comment>
<dbReference type="GO" id="GO:0009507">
    <property type="term" value="C:chloroplast"/>
    <property type="evidence" value="ECO:0007669"/>
    <property type="project" value="UniProtKB-SubCell"/>
</dbReference>
<dbReference type="EMBL" id="VSSQ01000025">
    <property type="protein sequence ID" value="MPL64680.1"/>
    <property type="molecule type" value="Genomic_DNA"/>
</dbReference>
<evidence type="ECO:0008006" key="14">
    <source>
        <dbReference type="Google" id="ProtNLM"/>
    </source>
</evidence>
<feature type="domain" description="Acyl-ACP thioesterase N-terminal hotdog" evidence="11">
    <location>
        <begin position="5"/>
        <end position="127"/>
    </location>
</feature>
<dbReference type="InterPro" id="IPR029069">
    <property type="entry name" value="HotDog_dom_sf"/>
</dbReference>
<dbReference type="PANTHER" id="PTHR31727">
    <property type="entry name" value="OLEOYL-ACYL CARRIER PROTEIN THIOESTERASE 1, CHLOROPLASTIC"/>
    <property type="match status" value="1"/>
</dbReference>
<accession>A0A644TCS8</accession>
<evidence type="ECO:0000256" key="6">
    <source>
        <dbReference type="ARBA" id="ARBA00022801"/>
    </source>
</evidence>
<evidence type="ECO:0000259" key="11">
    <source>
        <dbReference type="Pfam" id="PF01643"/>
    </source>
</evidence>
<keyword evidence="8" id="KW-0809">Transit peptide</keyword>
<keyword evidence="4" id="KW-0150">Chloroplast</keyword>
<dbReference type="GO" id="GO:0000036">
    <property type="term" value="F:acyl carrier activity"/>
    <property type="evidence" value="ECO:0007669"/>
    <property type="project" value="TreeGrafter"/>
</dbReference>
<dbReference type="Gene3D" id="3.10.129.10">
    <property type="entry name" value="Hotdog Thioesterase"/>
    <property type="match status" value="1"/>
</dbReference>
<dbReference type="PANTHER" id="PTHR31727:SF6">
    <property type="entry name" value="OLEOYL-ACYL CARRIER PROTEIN THIOESTERASE 1, CHLOROPLASTIC"/>
    <property type="match status" value="1"/>
</dbReference>
<evidence type="ECO:0000256" key="8">
    <source>
        <dbReference type="ARBA" id="ARBA00022946"/>
    </source>
</evidence>
<sequence length="248" mass="28726">MNFNTFSMNAKVGYNQVDSSGRLKVLSAIQLLEEAAIENCYAINRNVFTLLQEGYGWVLRGGSIQFLRYPSYADSITIATWISKWTIFQGFREFIVLNARKEKCVKATTVWAYIDVTNRRPVPIPEVFKEKWEYSQQKAIEASLLKRPLEISGESVSETFNIRRTDIDSNKHVHNVRYLEWVLEAVPLEYYSGNELESVEGAFLQEARFEDQIEVRVKKVNEGELMHNVIRKSDAEVLATGRSRWKKK</sequence>
<dbReference type="AlphaFoldDB" id="A0A644TCS8"/>
<gene>
    <name evidence="13" type="ORF">SDC9_10337</name>
</gene>
<evidence type="ECO:0000256" key="1">
    <source>
        <dbReference type="ARBA" id="ARBA00004229"/>
    </source>
</evidence>
<dbReference type="InterPro" id="IPR002864">
    <property type="entry name" value="Acyl-ACP_thioesterase_NHD"/>
</dbReference>
<keyword evidence="10" id="KW-0275">Fatty acid biosynthesis</keyword>
<keyword evidence="5" id="KW-0934">Plastid</keyword>
<evidence type="ECO:0000256" key="10">
    <source>
        <dbReference type="ARBA" id="ARBA00023160"/>
    </source>
</evidence>
<keyword evidence="3" id="KW-0444">Lipid biosynthesis</keyword>
<keyword evidence="7" id="KW-0276">Fatty acid metabolism</keyword>
<dbReference type="InterPro" id="IPR045023">
    <property type="entry name" value="FATA/B"/>
</dbReference>
<protein>
    <recommendedName>
        <fullName evidence="14">Acyl-ACP thioesterase</fullName>
    </recommendedName>
</protein>
<comment type="subcellular location">
    <subcellularLocation>
        <location evidence="1">Plastid</location>
        <location evidence="1">Chloroplast</location>
    </subcellularLocation>
</comment>
<reference evidence="13" key="1">
    <citation type="submission" date="2019-08" db="EMBL/GenBank/DDBJ databases">
        <authorList>
            <person name="Kucharzyk K."/>
            <person name="Murdoch R.W."/>
            <person name="Higgins S."/>
            <person name="Loffler F."/>
        </authorList>
    </citation>
    <scope>NUCLEOTIDE SEQUENCE</scope>
</reference>
<evidence type="ECO:0000256" key="3">
    <source>
        <dbReference type="ARBA" id="ARBA00022516"/>
    </source>
</evidence>
<dbReference type="GO" id="GO:0016297">
    <property type="term" value="F:fatty acyl-[ACP] hydrolase activity"/>
    <property type="evidence" value="ECO:0007669"/>
    <property type="project" value="InterPro"/>
</dbReference>
<comment type="caution">
    <text evidence="13">The sequence shown here is derived from an EMBL/GenBank/DDBJ whole genome shotgun (WGS) entry which is preliminary data.</text>
</comment>
<keyword evidence="9" id="KW-0443">Lipid metabolism</keyword>
<keyword evidence="6" id="KW-0378">Hydrolase</keyword>
<dbReference type="CDD" id="cd00586">
    <property type="entry name" value="4HBT"/>
    <property type="match status" value="1"/>
</dbReference>
<dbReference type="Pfam" id="PF01643">
    <property type="entry name" value="Acyl-ACP_TE"/>
    <property type="match status" value="1"/>
</dbReference>
<dbReference type="SUPFAM" id="SSF54637">
    <property type="entry name" value="Thioesterase/thiol ester dehydrase-isomerase"/>
    <property type="match status" value="2"/>
</dbReference>
<evidence type="ECO:0000259" key="12">
    <source>
        <dbReference type="Pfam" id="PF20791"/>
    </source>
</evidence>
<organism evidence="13">
    <name type="scientific">bioreactor metagenome</name>
    <dbReference type="NCBI Taxonomy" id="1076179"/>
    <lineage>
        <taxon>unclassified sequences</taxon>
        <taxon>metagenomes</taxon>
        <taxon>ecological metagenomes</taxon>
    </lineage>
</organism>
<evidence type="ECO:0000256" key="4">
    <source>
        <dbReference type="ARBA" id="ARBA00022528"/>
    </source>
</evidence>
<name>A0A644TCS8_9ZZZZ</name>